<comment type="caution">
    <text evidence="2">The sequence shown here is derived from an EMBL/GenBank/DDBJ whole genome shotgun (WGS) entry which is preliminary data.</text>
</comment>
<gene>
    <name evidence="2" type="ORF">E5288_WYG005681</name>
</gene>
<name>A0A6B0RSI9_9CETA</name>
<feature type="compositionally biased region" description="Low complexity" evidence="1">
    <location>
        <begin position="22"/>
        <end position="35"/>
    </location>
</feature>
<evidence type="ECO:0000256" key="1">
    <source>
        <dbReference type="SAM" id="MobiDB-lite"/>
    </source>
</evidence>
<proteinExistence type="predicted"/>
<feature type="region of interest" description="Disordered" evidence="1">
    <location>
        <begin position="16"/>
        <end position="35"/>
    </location>
</feature>
<evidence type="ECO:0000313" key="2">
    <source>
        <dbReference type="EMBL" id="MXQ92572.1"/>
    </source>
</evidence>
<sequence length="79" mass="8382">MERLLLGAQQQLELRGLGEDPAGGTAAAGAQGPGPISQFFTYWRIGVSSRKGCDSGFTDTYPVLGLNAPDKKQQDINQS</sequence>
<keyword evidence="3" id="KW-1185">Reference proteome</keyword>
<dbReference type="Proteomes" id="UP000322234">
    <property type="component" value="Unassembled WGS sequence"/>
</dbReference>
<dbReference type="AlphaFoldDB" id="A0A6B0RSI9"/>
<dbReference type="EMBL" id="VBQZ03000084">
    <property type="protein sequence ID" value="MXQ92572.1"/>
    <property type="molecule type" value="Genomic_DNA"/>
</dbReference>
<protein>
    <submittedName>
        <fullName evidence="2">Uncharacterized protein</fullName>
    </submittedName>
</protein>
<accession>A0A6B0RSI9</accession>
<evidence type="ECO:0000313" key="3">
    <source>
        <dbReference type="Proteomes" id="UP000322234"/>
    </source>
</evidence>
<reference evidence="2" key="1">
    <citation type="submission" date="2019-10" db="EMBL/GenBank/DDBJ databases">
        <title>The sequence and de novo assembly of the wild yak genome.</title>
        <authorList>
            <person name="Liu Y."/>
        </authorList>
    </citation>
    <scope>NUCLEOTIDE SEQUENCE [LARGE SCALE GENOMIC DNA]</scope>
    <source>
        <strain evidence="2">WY2019</strain>
    </source>
</reference>
<organism evidence="2 3">
    <name type="scientific">Bos mutus</name>
    <name type="common">wild yak</name>
    <dbReference type="NCBI Taxonomy" id="72004"/>
    <lineage>
        <taxon>Eukaryota</taxon>
        <taxon>Metazoa</taxon>
        <taxon>Chordata</taxon>
        <taxon>Craniata</taxon>
        <taxon>Vertebrata</taxon>
        <taxon>Euteleostomi</taxon>
        <taxon>Mammalia</taxon>
        <taxon>Eutheria</taxon>
        <taxon>Laurasiatheria</taxon>
        <taxon>Artiodactyla</taxon>
        <taxon>Ruminantia</taxon>
        <taxon>Pecora</taxon>
        <taxon>Bovidae</taxon>
        <taxon>Bovinae</taxon>
        <taxon>Bos</taxon>
    </lineage>
</organism>